<dbReference type="EMBL" id="LRXL01000053">
    <property type="protein sequence ID" value="OAB75745.1"/>
    <property type="molecule type" value="Genomic_DNA"/>
</dbReference>
<accession>A0A167EPG3</accession>
<dbReference type="GO" id="GO:0016757">
    <property type="term" value="F:glycosyltransferase activity"/>
    <property type="evidence" value="ECO:0007669"/>
    <property type="project" value="InterPro"/>
</dbReference>
<keyword evidence="4" id="KW-1185">Reference proteome</keyword>
<dbReference type="InterPro" id="IPR028098">
    <property type="entry name" value="Glyco_trans_4-like_N"/>
</dbReference>
<dbReference type="RefSeq" id="WP_068593586.1">
    <property type="nucleotide sequence ID" value="NZ_LRXL01000053.1"/>
</dbReference>
<gene>
    <name evidence="3" type="ORF">ULVI_14820</name>
</gene>
<protein>
    <recommendedName>
        <fullName evidence="5">Colanic acid biosynthesis glycosyltransferase WcaL</fullName>
    </recommendedName>
</protein>
<organism evidence="3 4">
    <name type="scientific">Cochleicola gelatinilyticus</name>
    <dbReference type="NCBI Taxonomy" id="1763537"/>
    <lineage>
        <taxon>Bacteria</taxon>
        <taxon>Pseudomonadati</taxon>
        <taxon>Bacteroidota</taxon>
        <taxon>Flavobacteriia</taxon>
        <taxon>Flavobacteriales</taxon>
        <taxon>Flavobacteriaceae</taxon>
        <taxon>Cochleicola</taxon>
    </lineage>
</organism>
<evidence type="ECO:0000259" key="1">
    <source>
        <dbReference type="Pfam" id="PF00534"/>
    </source>
</evidence>
<dbReference type="SUPFAM" id="SSF53756">
    <property type="entry name" value="UDP-Glycosyltransferase/glycogen phosphorylase"/>
    <property type="match status" value="1"/>
</dbReference>
<dbReference type="OrthoDB" id="832722at2"/>
<dbReference type="InterPro" id="IPR001296">
    <property type="entry name" value="Glyco_trans_1"/>
</dbReference>
<evidence type="ECO:0000313" key="3">
    <source>
        <dbReference type="EMBL" id="OAB75745.1"/>
    </source>
</evidence>
<evidence type="ECO:0000259" key="2">
    <source>
        <dbReference type="Pfam" id="PF13439"/>
    </source>
</evidence>
<dbReference type="Gene3D" id="3.40.50.2000">
    <property type="entry name" value="Glycogen Phosphorylase B"/>
    <property type="match status" value="2"/>
</dbReference>
<reference evidence="3 4" key="1">
    <citation type="submission" date="2016-02" db="EMBL/GenBank/DDBJ databases">
        <title>Ulvibacter sp. LPB0005, isolated from Thais luteostoma.</title>
        <authorList>
            <person name="Shin S.-K."/>
            <person name="Yi H."/>
        </authorList>
    </citation>
    <scope>NUCLEOTIDE SEQUENCE [LARGE SCALE GENOMIC DNA]</scope>
    <source>
        <strain evidence="3 4">LPB0005</strain>
    </source>
</reference>
<evidence type="ECO:0008006" key="5">
    <source>
        <dbReference type="Google" id="ProtNLM"/>
    </source>
</evidence>
<dbReference type="Pfam" id="PF13439">
    <property type="entry name" value="Glyco_transf_4"/>
    <property type="match status" value="1"/>
</dbReference>
<dbReference type="AlphaFoldDB" id="A0A167EPG3"/>
<dbReference type="Pfam" id="PF00534">
    <property type="entry name" value="Glycos_transf_1"/>
    <property type="match status" value="1"/>
</dbReference>
<name>A0A167EPG3_9FLAO</name>
<feature type="domain" description="Glycosyltransferase subfamily 4-like N-terminal" evidence="2">
    <location>
        <begin position="15"/>
        <end position="210"/>
    </location>
</feature>
<dbReference type="STRING" id="1763537.ULVI_14820"/>
<dbReference type="Proteomes" id="UP000077013">
    <property type="component" value="Unassembled WGS sequence"/>
</dbReference>
<sequence length="412" mass="47321">MRIAFVLNTFPVTTETFIVNQMISLLKDGHEITIFAFRYNKEGVIHQSIYDNKLMEKVVYWKAPPKNTRKKIQEFFSALSSNDKSLVKLLATINPFKTGNKVLSLHYFYQCQWFLGTQNFDVIHCHFAQPGLFISRLRDAGFLKKERLVTTFHGYDIDPSMIAKYQEEYKVLFKNMGVCTYNSEYSKKIIEQIHPDTTKLRFLPVGLDIDKFTSKKEKLDSNTLRVVFCGRLVPFKGPDIAIRIVHELIKNNIEIQLTIIGEGPLRLQLEEYIAVFNLSEYITLKGAVSQETIIETLEHSDVFLLPGIHDPATGRAENQGLVIQEAQAMEVPVLVSNAGGMKYGLLNNETGFVVQENDVASFVEKLVWFHTHPDQRKRMGKKGREFVKQNYSNDILLKQLLSLYKNLPDLSN</sequence>
<proteinExistence type="predicted"/>
<evidence type="ECO:0000313" key="4">
    <source>
        <dbReference type="Proteomes" id="UP000077013"/>
    </source>
</evidence>
<dbReference type="PANTHER" id="PTHR12526">
    <property type="entry name" value="GLYCOSYLTRANSFERASE"/>
    <property type="match status" value="1"/>
</dbReference>
<comment type="caution">
    <text evidence="3">The sequence shown here is derived from an EMBL/GenBank/DDBJ whole genome shotgun (WGS) entry which is preliminary data.</text>
</comment>
<feature type="domain" description="Glycosyl transferase family 1" evidence="1">
    <location>
        <begin position="213"/>
        <end position="385"/>
    </location>
</feature>